<evidence type="ECO:0000256" key="9">
    <source>
        <dbReference type="ARBA" id="ARBA00023128"/>
    </source>
</evidence>
<dbReference type="Gene3D" id="3.90.226.10">
    <property type="entry name" value="2-enoyl-CoA Hydratase, Chain A, domain 1"/>
    <property type="match status" value="1"/>
</dbReference>
<comment type="caution">
    <text evidence="13">The sequence shown here is derived from an EMBL/GenBank/DDBJ whole genome shotgun (WGS) entry which is preliminary data.</text>
</comment>
<gene>
    <name evidence="13" type="ORF">APLA_LOCUS1272</name>
</gene>
<comment type="subcellular location">
    <subcellularLocation>
        <location evidence="2">Mitochondrion</location>
    </subcellularLocation>
</comment>
<comment type="pathway">
    <text evidence="3">Amino-acid degradation; L-valine degradation.</text>
</comment>
<dbReference type="AlphaFoldDB" id="A0A8S0YU04"/>
<sequence length="381" mass="42659">MLFRKLCGPVIGFKMFKLSIKLTRSASLALKRTMSSQEQDVVFETLNNAGIITLNRPKALNALNTSMVTKLLPQLREWESQKSLVIVKGAGDKAFCAGGDVKSAIDKNVGPNFFHTEYNVNYLIGKYKIPYIAIINGITMGGGLGVSVHGRYRIATEKTMIAMPETKIGLFPDVGGSYFLPRLQVNLGLYLGLTGDRLKGNDVVKSGIATHYVPSKRLYELEVLLSRCTSDGEINSLLNNFHESSDEFSLSSNIKHINYCFAASSIEEIIERLEKVKNEWSEKTLKTLHQMCPGSLKITLRALQRGAQLDLSQCLQMEYRLACRAIENNDFPEGVRALLIDKDNNPKWKPASLAEVDDDYVEGYFVRLPQDKELQFFDSKL</sequence>
<dbReference type="SUPFAM" id="SSF52096">
    <property type="entry name" value="ClpP/crotonase"/>
    <property type="match status" value="1"/>
</dbReference>
<comment type="similarity">
    <text evidence="4">Belongs to the enoyl-CoA hydratase/isomerase family.</text>
</comment>
<organism evidence="13 14">
    <name type="scientific">Arctia plantaginis</name>
    <name type="common">Wood tiger moth</name>
    <name type="synonym">Phalaena plantaginis</name>
    <dbReference type="NCBI Taxonomy" id="874455"/>
    <lineage>
        <taxon>Eukaryota</taxon>
        <taxon>Metazoa</taxon>
        <taxon>Ecdysozoa</taxon>
        <taxon>Arthropoda</taxon>
        <taxon>Hexapoda</taxon>
        <taxon>Insecta</taxon>
        <taxon>Pterygota</taxon>
        <taxon>Neoptera</taxon>
        <taxon>Endopterygota</taxon>
        <taxon>Lepidoptera</taxon>
        <taxon>Glossata</taxon>
        <taxon>Ditrysia</taxon>
        <taxon>Noctuoidea</taxon>
        <taxon>Erebidae</taxon>
        <taxon>Arctiinae</taxon>
        <taxon>Arctia</taxon>
    </lineage>
</organism>
<evidence type="ECO:0000256" key="7">
    <source>
        <dbReference type="ARBA" id="ARBA00022456"/>
    </source>
</evidence>
<protein>
    <recommendedName>
        <fullName evidence="6">3-hydroxyisobutyryl-CoA hydrolase, mitochondrial</fullName>
        <ecNumber evidence="5">3.1.2.4</ecNumber>
    </recommendedName>
    <alternativeName>
        <fullName evidence="11">3-hydroxyisobutyryl-coenzyme A hydrolase</fullName>
    </alternativeName>
</protein>
<dbReference type="EC" id="3.1.2.4" evidence="5"/>
<dbReference type="GO" id="GO:0005739">
    <property type="term" value="C:mitochondrion"/>
    <property type="evidence" value="ECO:0007669"/>
    <property type="project" value="UniProtKB-SubCell"/>
</dbReference>
<accession>A0A8S0YU04</accession>
<keyword evidence="8" id="KW-0378">Hydrolase</keyword>
<dbReference type="OrthoDB" id="1737613at2759"/>
<evidence type="ECO:0000256" key="1">
    <source>
        <dbReference type="ARBA" id="ARBA00001709"/>
    </source>
</evidence>
<reference evidence="13 14" key="1">
    <citation type="submission" date="2020-04" db="EMBL/GenBank/DDBJ databases">
        <authorList>
            <person name="Wallbank WR R."/>
            <person name="Pardo Diaz C."/>
            <person name="Kozak K."/>
            <person name="Martin S."/>
            <person name="Jiggins C."/>
            <person name="Moest M."/>
            <person name="Warren A I."/>
            <person name="Byers J.R.P. K."/>
            <person name="Montejo-Kovacevich G."/>
            <person name="Yen C E."/>
        </authorList>
    </citation>
    <scope>NUCLEOTIDE SEQUENCE [LARGE SCALE GENOMIC DNA]</scope>
</reference>
<evidence type="ECO:0000256" key="2">
    <source>
        <dbReference type="ARBA" id="ARBA00004173"/>
    </source>
</evidence>
<dbReference type="Proteomes" id="UP000494106">
    <property type="component" value="Unassembled WGS sequence"/>
</dbReference>
<proteinExistence type="inferred from homology"/>
<dbReference type="GO" id="GO:0006574">
    <property type="term" value="P:L-valine catabolic process"/>
    <property type="evidence" value="ECO:0007669"/>
    <property type="project" value="TreeGrafter"/>
</dbReference>
<evidence type="ECO:0000313" key="14">
    <source>
        <dbReference type="Proteomes" id="UP000494106"/>
    </source>
</evidence>
<dbReference type="NCBIfam" id="NF004127">
    <property type="entry name" value="PRK05617.1"/>
    <property type="match status" value="1"/>
</dbReference>
<evidence type="ECO:0000313" key="13">
    <source>
        <dbReference type="EMBL" id="CAB3222794.1"/>
    </source>
</evidence>
<evidence type="ECO:0000256" key="8">
    <source>
        <dbReference type="ARBA" id="ARBA00022801"/>
    </source>
</evidence>
<feature type="domain" description="Enoyl-CoA hydratase/isomerase" evidence="12">
    <location>
        <begin position="50"/>
        <end position="365"/>
    </location>
</feature>
<dbReference type="EMBL" id="CADEBC010000100">
    <property type="protein sequence ID" value="CAB3222794.1"/>
    <property type="molecule type" value="Genomic_DNA"/>
</dbReference>
<keyword evidence="7" id="KW-0101">Branched-chain amino acid catabolism</keyword>
<evidence type="ECO:0000256" key="11">
    <source>
        <dbReference type="ARBA" id="ARBA00031181"/>
    </source>
</evidence>
<dbReference type="PANTHER" id="PTHR43176">
    <property type="entry name" value="3-HYDROXYISOBUTYRYL-COA HYDROLASE-RELATED"/>
    <property type="match status" value="1"/>
</dbReference>
<dbReference type="PANTHER" id="PTHR43176:SF3">
    <property type="entry name" value="3-HYDROXYISOBUTYRYL-COA HYDROLASE, MITOCHONDRIAL"/>
    <property type="match status" value="1"/>
</dbReference>
<evidence type="ECO:0000256" key="3">
    <source>
        <dbReference type="ARBA" id="ARBA00005109"/>
    </source>
</evidence>
<comment type="function">
    <text evidence="10">Hydrolyzes 3-hydroxyisobutyryl-CoA (HIBYL-CoA), a saline catabolite. Has high activity toward isobutyryl-CoA. Could be an isobutyryl-CoA dehydrogenase that functions in valine catabolism. Also hydrolyzes 3-hydroxypropanoyl-CoA.</text>
</comment>
<dbReference type="CDD" id="cd06558">
    <property type="entry name" value="crotonase-like"/>
    <property type="match status" value="1"/>
</dbReference>
<dbReference type="InterPro" id="IPR045004">
    <property type="entry name" value="ECH_dom"/>
</dbReference>
<dbReference type="GO" id="GO:0003860">
    <property type="term" value="F:3-hydroxyisobutyryl-CoA hydrolase activity"/>
    <property type="evidence" value="ECO:0007669"/>
    <property type="project" value="UniProtKB-EC"/>
</dbReference>
<dbReference type="InterPro" id="IPR029045">
    <property type="entry name" value="ClpP/crotonase-like_dom_sf"/>
</dbReference>
<name>A0A8S0YU04_ARCPL</name>
<dbReference type="Pfam" id="PF16113">
    <property type="entry name" value="ECH_2"/>
    <property type="match status" value="1"/>
</dbReference>
<evidence type="ECO:0000256" key="5">
    <source>
        <dbReference type="ARBA" id="ARBA00011915"/>
    </source>
</evidence>
<keyword evidence="14" id="KW-1185">Reference proteome</keyword>
<evidence type="ECO:0000256" key="4">
    <source>
        <dbReference type="ARBA" id="ARBA00005254"/>
    </source>
</evidence>
<evidence type="ECO:0000259" key="12">
    <source>
        <dbReference type="Pfam" id="PF16113"/>
    </source>
</evidence>
<comment type="catalytic activity">
    <reaction evidence="1">
        <text>3-hydroxy-2-methylpropanoyl-CoA + H2O = 3-hydroxy-2-methylpropanoate + CoA + H(+)</text>
        <dbReference type="Rhea" id="RHEA:20888"/>
        <dbReference type="ChEBI" id="CHEBI:11805"/>
        <dbReference type="ChEBI" id="CHEBI:15377"/>
        <dbReference type="ChEBI" id="CHEBI:15378"/>
        <dbReference type="ChEBI" id="CHEBI:57287"/>
        <dbReference type="ChEBI" id="CHEBI:57340"/>
        <dbReference type="EC" id="3.1.2.4"/>
    </reaction>
</comment>
<dbReference type="FunFam" id="3.90.226.10:FF:000026">
    <property type="entry name" value="3-hydroxyisobutyryl-CoA hydrolase, mitochondrial"/>
    <property type="match status" value="1"/>
</dbReference>
<evidence type="ECO:0000256" key="10">
    <source>
        <dbReference type="ARBA" id="ARBA00024871"/>
    </source>
</evidence>
<keyword evidence="9" id="KW-0496">Mitochondrion</keyword>
<dbReference type="InterPro" id="IPR032259">
    <property type="entry name" value="HIBYL-CoA-H"/>
</dbReference>
<evidence type="ECO:0000256" key="6">
    <source>
        <dbReference type="ARBA" id="ARBA00016714"/>
    </source>
</evidence>